<proteinExistence type="predicted"/>
<feature type="domain" description="RNB" evidence="1">
    <location>
        <begin position="346"/>
        <end position="701"/>
    </location>
</feature>
<dbReference type="GO" id="GO:0003723">
    <property type="term" value="F:RNA binding"/>
    <property type="evidence" value="ECO:0007669"/>
    <property type="project" value="InterPro"/>
</dbReference>
<name>A0A5J4YYC8_PORPP</name>
<evidence type="ECO:0000313" key="2">
    <source>
        <dbReference type="EMBL" id="KAA8495980.1"/>
    </source>
</evidence>
<organism evidence="2 3">
    <name type="scientific">Porphyridium purpureum</name>
    <name type="common">Red alga</name>
    <name type="synonym">Porphyridium cruentum</name>
    <dbReference type="NCBI Taxonomy" id="35688"/>
    <lineage>
        <taxon>Eukaryota</taxon>
        <taxon>Rhodophyta</taxon>
        <taxon>Bangiophyceae</taxon>
        <taxon>Porphyridiales</taxon>
        <taxon>Porphyridiaceae</taxon>
        <taxon>Porphyridium</taxon>
    </lineage>
</organism>
<dbReference type="Proteomes" id="UP000324585">
    <property type="component" value="Unassembled WGS sequence"/>
</dbReference>
<evidence type="ECO:0000259" key="1">
    <source>
        <dbReference type="SMART" id="SM00955"/>
    </source>
</evidence>
<gene>
    <name evidence="2" type="ORF">FVE85_2135</name>
</gene>
<dbReference type="InterPro" id="IPR056404">
    <property type="entry name" value="HTH_RNase_II"/>
</dbReference>
<dbReference type="InterPro" id="IPR056403">
    <property type="entry name" value="RNase_II_barrel"/>
</dbReference>
<dbReference type="GO" id="GO:0000932">
    <property type="term" value="C:P-body"/>
    <property type="evidence" value="ECO:0007669"/>
    <property type="project" value="TreeGrafter"/>
</dbReference>
<accession>A0A5J4YYC8</accession>
<dbReference type="InterPro" id="IPR050180">
    <property type="entry name" value="RNR_Ribonuclease"/>
</dbReference>
<dbReference type="GO" id="GO:0000175">
    <property type="term" value="F:3'-5'-RNA exonuclease activity"/>
    <property type="evidence" value="ECO:0007669"/>
    <property type="project" value="TreeGrafter"/>
</dbReference>
<dbReference type="OrthoDB" id="2285229at2759"/>
<dbReference type="SUPFAM" id="SSF50249">
    <property type="entry name" value="Nucleic acid-binding proteins"/>
    <property type="match status" value="1"/>
</dbReference>
<evidence type="ECO:0000313" key="3">
    <source>
        <dbReference type="Proteomes" id="UP000324585"/>
    </source>
</evidence>
<dbReference type="OMA" id="CHMKEED"/>
<dbReference type="Pfam" id="PF23163">
    <property type="entry name" value="CSD_RNase_II"/>
    <property type="match status" value="1"/>
</dbReference>
<dbReference type="InterPro" id="IPR001900">
    <property type="entry name" value="RNase_II/R"/>
</dbReference>
<dbReference type="EMBL" id="VRMN01000003">
    <property type="protein sequence ID" value="KAA8495980.1"/>
    <property type="molecule type" value="Genomic_DNA"/>
</dbReference>
<dbReference type="SMART" id="SM00955">
    <property type="entry name" value="RNB"/>
    <property type="match status" value="1"/>
</dbReference>
<comment type="caution">
    <text evidence="2">The sequence shown here is derived from an EMBL/GenBank/DDBJ whole genome shotgun (WGS) entry which is preliminary data.</text>
</comment>
<dbReference type="AlphaFoldDB" id="A0A5J4YYC8"/>
<dbReference type="GO" id="GO:0006402">
    <property type="term" value="P:mRNA catabolic process"/>
    <property type="evidence" value="ECO:0007669"/>
    <property type="project" value="TreeGrafter"/>
</dbReference>
<keyword evidence="3" id="KW-1185">Reference proteome</keyword>
<dbReference type="PANTHER" id="PTHR23355:SF42">
    <property type="entry name" value="RIBONUCLEASE II, CHLOROPLASTIC_MITOCHONDRIAL"/>
    <property type="match status" value="1"/>
</dbReference>
<dbReference type="Pfam" id="PF23161">
    <property type="entry name" value="HTH_RNase_II"/>
    <property type="match status" value="1"/>
</dbReference>
<protein>
    <submittedName>
        <fullName evidence="2">Putative ribonuclease</fullName>
    </submittedName>
</protein>
<dbReference type="Pfam" id="PF00773">
    <property type="entry name" value="RNB"/>
    <property type="match status" value="1"/>
</dbReference>
<reference evidence="3" key="1">
    <citation type="journal article" date="2019" name="Nat. Commun.">
        <title>Expansion of phycobilisome linker gene families in mesophilic red algae.</title>
        <authorList>
            <person name="Lee J."/>
            <person name="Kim D."/>
            <person name="Bhattacharya D."/>
            <person name="Yoon H.S."/>
        </authorList>
    </citation>
    <scope>NUCLEOTIDE SEQUENCE [LARGE SCALE GENOMIC DNA]</scope>
    <source>
        <strain evidence="3">CCMP 1328</strain>
    </source>
</reference>
<dbReference type="InterPro" id="IPR012340">
    <property type="entry name" value="NA-bd_OB-fold"/>
</dbReference>
<dbReference type="PANTHER" id="PTHR23355">
    <property type="entry name" value="RIBONUCLEASE"/>
    <property type="match status" value="1"/>
</dbReference>
<sequence>MYFSARVQGAADGITAGALVEIKLGKTQRRLALVQREEKRDTWQVVDSRGVELLVTRKKITLVLRPTVPPVDSFEQIAHFETRALKLVTTHSDRLVQVWNALSQPSLSNDAQGAKGDRTCTFSVRDVANSLFIDTERRANQDMSLSEHHVYAAHLLLLKDAIYFKAVGSRSGTSGMFEARGTVQVHELEAIAREKERREQEGSQLLLNLLQFRRSVGGSGYKPSVHGAGFAPLIEKLKSVGKLAETKLCNSVSWFEIEKLSGNSSDVAQAERIVELLQAAQLPLTPGGAFDLLVDLNVFDPHENLAIINSQFENARTFTSATLQKANQLGERKALREMDDILLSKRVDLTHLKVYAIDSADAEDLDDGISVEPSLEGVSNNVSPRIWVHVADPLRWLDPTCGSSDRSRHAGDDPMFEEAIRRTTTLYLPTEVIHMFPQDLVNNVFSLGAQMYEGTNCDDTIPRPALSFGFRVDAKGALFDTQLVPSFISLDLHRLTYHEAELLLGQAGEKIEGQRDNFAAQDLKVLRDAADRLLKRRLASGALDVQSSSCVVKVYRNQKKQRKEHRGIRNRQRYEDEFVEYDIRIERIPDHLDSWRTVQELMIAVGSIAGQWCCGNGLVVPFRSQPAVDTSLQLPSSVIESIPPGVARNQLLLRGVAPSITKLDASRHHGLGVPAYVQVTSPIRRALDLVAHFQIRAHFAGYEPADFMSRTKMKVVVAECSEKFRLARSLETRARRYWTLVKLKEMGPTTPHGGVLLRFLSGSPGSRPGAPSDASDSSVSAGLGVVFLSAFCTQVVSRVPAGSRLGDEVDVLITEVDARANFVKSIATLRHSASI</sequence>